<protein>
    <recommendedName>
        <fullName evidence="1">Coenzyme Q-binding protein COQ10 START domain-containing protein</fullName>
    </recommendedName>
</protein>
<dbReference type="PANTHER" id="PTHR39683:SF4">
    <property type="entry name" value="COENZYME Q-BINDING PROTEIN COQ10 START DOMAIN-CONTAINING PROTEIN"/>
    <property type="match status" value="1"/>
</dbReference>
<evidence type="ECO:0000313" key="2">
    <source>
        <dbReference type="EMBL" id="PKQ28183.1"/>
    </source>
</evidence>
<dbReference type="Pfam" id="PF03364">
    <property type="entry name" value="Polyketide_cyc"/>
    <property type="match status" value="1"/>
</dbReference>
<dbReference type="Proteomes" id="UP000233654">
    <property type="component" value="Unassembled WGS sequence"/>
</dbReference>
<dbReference type="SUPFAM" id="SSF55961">
    <property type="entry name" value="Bet v1-like"/>
    <property type="match status" value="1"/>
</dbReference>
<dbReference type="AlphaFoldDB" id="A0A2N3G650"/>
<dbReference type="InterPro" id="IPR023393">
    <property type="entry name" value="START-like_dom_sf"/>
</dbReference>
<dbReference type="Gene3D" id="3.30.530.20">
    <property type="match status" value="1"/>
</dbReference>
<dbReference type="PANTHER" id="PTHR39683">
    <property type="entry name" value="CONSERVED PROTEIN TB16.3"/>
    <property type="match status" value="1"/>
</dbReference>
<proteinExistence type="predicted"/>
<accession>A0A2N3G650</accession>
<gene>
    <name evidence="2" type="ORF">CVT63_04065</name>
</gene>
<reference evidence="2 3" key="1">
    <citation type="journal article" date="2017" name="ISME J.">
        <title>Potential for microbial H2 and metal transformations associated with novel bacteria and archaea in deep terrestrial subsurface sediments.</title>
        <authorList>
            <person name="Hernsdorf A.W."/>
            <person name="Amano Y."/>
            <person name="Miyakawa K."/>
            <person name="Ise K."/>
            <person name="Suzuki Y."/>
            <person name="Anantharaman K."/>
            <person name="Probst A."/>
            <person name="Burstein D."/>
            <person name="Thomas B.C."/>
            <person name="Banfield J.F."/>
        </authorList>
    </citation>
    <scope>NUCLEOTIDE SEQUENCE [LARGE SCALE GENOMIC DNA]</scope>
    <source>
        <strain evidence="2">HGW-Actinobacteria-3</strain>
    </source>
</reference>
<feature type="domain" description="Coenzyme Q-binding protein COQ10 START" evidence="1">
    <location>
        <begin position="30"/>
        <end position="149"/>
    </location>
</feature>
<dbReference type="EMBL" id="PHEX01000028">
    <property type="protein sequence ID" value="PKQ28183.1"/>
    <property type="molecule type" value="Genomic_DNA"/>
</dbReference>
<evidence type="ECO:0000313" key="3">
    <source>
        <dbReference type="Proteomes" id="UP000233654"/>
    </source>
</evidence>
<evidence type="ECO:0000259" key="1">
    <source>
        <dbReference type="Pfam" id="PF03364"/>
    </source>
</evidence>
<dbReference type="InterPro" id="IPR005031">
    <property type="entry name" value="COQ10_START"/>
</dbReference>
<name>A0A2N3G650_9ACTN</name>
<sequence length="171" mass="19550">MIYFLAEFVTSKGCGMADASKAGLTDSIIIDASVNAIMETLLDFESYPDWMSGVVEVEVIKRDKKKRGTQVRYVVDAILTKVNYTLDYTYKEKENKIETAYVEGDLDDCSSWYKLEALDDDRTEVTYHYEVAYSIPRALLNPLTKRLLKSVDKRVMNSSLNDLKKRCVLES</sequence>
<organism evidence="2 3">
    <name type="scientific">Candidatus Anoxymicrobium japonicum</name>
    <dbReference type="NCBI Taxonomy" id="2013648"/>
    <lineage>
        <taxon>Bacteria</taxon>
        <taxon>Bacillati</taxon>
        <taxon>Actinomycetota</taxon>
        <taxon>Candidatus Geothermincolia</taxon>
        <taxon>Candidatus Geothermincolales</taxon>
        <taxon>Candidatus Anoxymicrobiaceae</taxon>
        <taxon>Candidatus Anoxymicrobium</taxon>
    </lineage>
</organism>
<comment type="caution">
    <text evidence="2">The sequence shown here is derived from an EMBL/GenBank/DDBJ whole genome shotgun (WGS) entry which is preliminary data.</text>
</comment>